<evidence type="ECO:0000313" key="1">
    <source>
        <dbReference type="EMBL" id="KAG5452696.1"/>
    </source>
</evidence>
<dbReference type="Proteomes" id="UP000286415">
    <property type="component" value="Unassembled WGS sequence"/>
</dbReference>
<comment type="caution">
    <text evidence="1">The sequence shown here is derived from an EMBL/GenBank/DDBJ whole genome shotgun (WGS) entry which is preliminary data.</text>
</comment>
<dbReference type="EMBL" id="NIRI02000013">
    <property type="protein sequence ID" value="KAG5452696.1"/>
    <property type="molecule type" value="Genomic_DNA"/>
</dbReference>
<evidence type="ECO:0000313" key="2">
    <source>
        <dbReference type="Proteomes" id="UP000286415"/>
    </source>
</evidence>
<reference evidence="1 2" key="2">
    <citation type="journal article" date="2021" name="Genomics">
        <title>High-quality reference genome for Clonorchis sinensis.</title>
        <authorList>
            <person name="Young N.D."/>
            <person name="Stroehlein A.J."/>
            <person name="Kinkar L."/>
            <person name="Wang T."/>
            <person name="Sohn W.M."/>
            <person name="Chang B.C.H."/>
            <person name="Kaur P."/>
            <person name="Weisz D."/>
            <person name="Dudchenko O."/>
            <person name="Aiden E.L."/>
            <person name="Korhonen P.K."/>
            <person name="Gasser R.B."/>
        </authorList>
    </citation>
    <scope>NUCLEOTIDE SEQUENCE [LARGE SCALE GENOMIC DNA]</scope>
    <source>
        <strain evidence="1">Cs-k2</strain>
    </source>
</reference>
<organism evidence="1 2">
    <name type="scientific">Clonorchis sinensis</name>
    <name type="common">Chinese liver fluke</name>
    <dbReference type="NCBI Taxonomy" id="79923"/>
    <lineage>
        <taxon>Eukaryota</taxon>
        <taxon>Metazoa</taxon>
        <taxon>Spiralia</taxon>
        <taxon>Lophotrochozoa</taxon>
        <taxon>Platyhelminthes</taxon>
        <taxon>Trematoda</taxon>
        <taxon>Digenea</taxon>
        <taxon>Opisthorchiida</taxon>
        <taxon>Opisthorchiata</taxon>
        <taxon>Opisthorchiidae</taxon>
        <taxon>Clonorchis</taxon>
    </lineage>
</organism>
<name>A0A419Q9R1_CLOSI</name>
<protein>
    <submittedName>
        <fullName evidence="1">Uncharacterized protein</fullName>
    </submittedName>
</protein>
<proteinExistence type="predicted"/>
<keyword evidence="2" id="KW-1185">Reference proteome</keyword>
<gene>
    <name evidence="1" type="ORF">CSKR_102124</name>
</gene>
<accession>A0A419Q9R1</accession>
<sequence length="61" mass="6692">MTYHLDAADLDQGRSTKMTTVFRMLSEYSYELINILSIILLVGLQQVACVYDFLGGGGSDG</sequence>
<reference evidence="1 2" key="1">
    <citation type="journal article" date="2018" name="Biotechnol. Adv.">
        <title>Improved genomic resources and new bioinformatic workflow for the carcinogenic parasite Clonorchis sinensis: Biotechnological implications.</title>
        <authorList>
            <person name="Wang D."/>
            <person name="Korhonen P.K."/>
            <person name="Gasser R.B."/>
            <person name="Young N.D."/>
        </authorList>
    </citation>
    <scope>NUCLEOTIDE SEQUENCE [LARGE SCALE GENOMIC DNA]</scope>
    <source>
        <strain evidence="1">Cs-k2</strain>
    </source>
</reference>
<dbReference type="InParanoid" id="A0A419Q9R1"/>
<dbReference type="AlphaFoldDB" id="A0A419Q9R1"/>